<sequence>MSDVLRFYNSVYQLAKKNTTKCIVGTVNLVNLIGRTLID</sequence>
<reference evidence="1" key="1">
    <citation type="submission" date="2014-11" db="EMBL/GenBank/DDBJ databases">
        <authorList>
            <person name="Amaro Gonzalez C."/>
        </authorList>
    </citation>
    <scope>NUCLEOTIDE SEQUENCE</scope>
</reference>
<accession>A0A0E9XQ84</accession>
<name>A0A0E9XQ84_ANGAN</name>
<dbReference type="AlphaFoldDB" id="A0A0E9XQ84"/>
<proteinExistence type="predicted"/>
<reference evidence="1" key="2">
    <citation type="journal article" date="2015" name="Fish Shellfish Immunol.">
        <title>Early steps in the European eel (Anguilla anguilla)-Vibrio vulnificus interaction in the gills: Role of the RtxA13 toxin.</title>
        <authorList>
            <person name="Callol A."/>
            <person name="Pajuelo D."/>
            <person name="Ebbesson L."/>
            <person name="Teles M."/>
            <person name="MacKenzie S."/>
            <person name="Amaro C."/>
        </authorList>
    </citation>
    <scope>NUCLEOTIDE SEQUENCE</scope>
</reference>
<organism evidence="1">
    <name type="scientific">Anguilla anguilla</name>
    <name type="common">European freshwater eel</name>
    <name type="synonym">Muraena anguilla</name>
    <dbReference type="NCBI Taxonomy" id="7936"/>
    <lineage>
        <taxon>Eukaryota</taxon>
        <taxon>Metazoa</taxon>
        <taxon>Chordata</taxon>
        <taxon>Craniata</taxon>
        <taxon>Vertebrata</taxon>
        <taxon>Euteleostomi</taxon>
        <taxon>Actinopterygii</taxon>
        <taxon>Neopterygii</taxon>
        <taxon>Teleostei</taxon>
        <taxon>Anguilliformes</taxon>
        <taxon>Anguillidae</taxon>
        <taxon>Anguilla</taxon>
    </lineage>
</organism>
<dbReference type="EMBL" id="GBXM01003680">
    <property type="protein sequence ID" value="JAI04898.1"/>
    <property type="molecule type" value="Transcribed_RNA"/>
</dbReference>
<protein>
    <submittedName>
        <fullName evidence="1">Uncharacterized protein</fullName>
    </submittedName>
</protein>
<evidence type="ECO:0000313" key="1">
    <source>
        <dbReference type="EMBL" id="JAI04898.1"/>
    </source>
</evidence>